<dbReference type="GO" id="GO:0015276">
    <property type="term" value="F:ligand-gated monoatomic ion channel activity"/>
    <property type="evidence" value="ECO:0007669"/>
    <property type="project" value="InterPro"/>
</dbReference>
<name>A0AAV1WIV1_LUPLU</name>
<dbReference type="SUPFAM" id="SSF53850">
    <property type="entry name" value="Periplasmic binding protein-like II"/>
    <property type="match status" value="1"/>
</dbReference>
<evidence type="ECO:0000256" key="3">
    <source>
        <dbReference type="ARBA" id="ARBA00022692"/>
    </source>
</evidence>
<feature type="chain" id="PRO_5043539142" description="Ionotropic glutamate receptor C-terminal domain-containing protein" evidence="12">
    <location>
        <begin position="26"/>
        <end position="293"/>
    </location>
</feature>
<evidence type="ECO:0000256" key="5">
    <source>
        <dbReference type="ARBA" id="ARBA00023065"/>
    </source>
</evidence>
<organism evidence="14 15">
    <name type="scientific">Lupinus luteus</name>
    <name type="common">European yellow lupine</name>
    <dbReference type="NCBI Taxonomy" id="3873"/>
    <lineage>
        <taxon>Eukaryota</taxon>
        <taxon>Viridiplantae</taxon>
        <taxon>Streptophyta</taxon>
        <taxon>Embryophyta</taxon>
        <taxon>Tracheophyta</taxon>
        <taxon>Spermatophyta</taxon>
        <taxon>Magnoliopsida</taxon>
        <taxon>eudicotyledons</taxon>
        <taxon>Gunneridae</taxon>
        <taxon>Pentapetalae</taxon>
        <taxon>rosids</taxon>
        <taxon>fabids</taxon>
        <taxon>Fabales</taxon>
        <taxon>Fabaceae</taxon>
        <taxon>Papilionoideae</taxon>
        <taxon>50 kb inversion clade</taxon>
        <taxon>genistoids sensu lato</taxon>
        <taxon>core genistoids</taxon>
        <taxon>Genisteae</taxon>
        <taxon>Lupinus</taxon>
    </lineage>
</organism>
<gene>
    <name evidence="14" type="ORF">LLUT_LOCUS10360</name>
</gene>
<evidence type="ECO:0000256" key="12">
    <source>
        <dbReference type="SAM" id="SignalP"/>
    </source>
</evidence>
<keyword evidence="6 11" id="KW-0472">Membrane</keyword>
<dbReference type="InterPro" id="IPR001320">
    <property type="entry name" value="Iontro_rcpt_C"/>
</dbReference>
<evidence type="ECO:0000256" key="11">
    <source>
        <dbReference type="SAM" id="Phobius"/>
    </source>
</evidence>
<comment type="subcellular location">
    <subcellularLocation>
        <location evidence="1">Membrane</location>
        <topology evidence="1">Multi-pass membrane protein</topology>
    </subcellularLocation>
</comment>
<keyword evidence="2" id="KW-0813">Transport</keyword>
<feature type="domain" description="Ionotropic glutamate receptor C-terminal" evidence="13">
    <location>
        <begin position="3"/>
        <end position="196"/>
    </location>
</feature>
<keyword evidence="15" id="KW-1185">Reference proteome</keyword>
<dbReference type="Proteomes" id="UP001497480">
    <property type="component" value="Unassembled WGS sequence"/>
</dbReference>
<dbReference type="AlphaFoldDB" id="A0AAV1WIV1"/>
<keyword evidence="12" id="KW-0732">Signal</keyword>
<evidence type="ECO:0000256" key="2">
    <source>
        <dbReference type="ARBA" id="ARBA00022448"/>
    </source>
</evidence>
<evidence type="ECO:0000256" key="10">
    <source>
        <dbReference type="ARBA" id="ARBA00023303"/>
    </source>
</evidence>
<keyword evidence="3 11" id="KW-0812">Transmembrane</keyword>
<dbReference type="InterPro" id="IPR015683">
    <property type="entry name" value="Ionotropic_Glu_rcpt"/>
</dbReference>
<dbReference type="EMBL" id="CAXHTB010000007">
    <property type="protein sequence ID" value="CAL0309300.1"/>
    <property type="molecule type" value="Genomic_DNA"/>
</dbReference>
<keyword evidence="5" id="KW-0406">Ion transport</keyword>
<keyword evidence="7" id="KW-0675">Receptor</keyword>
<evidence type="ECO:0000256" key="8">
    <source>
        <dbReference type="ARBA" id="ARBA00023180"/>
    </source>
</evidence>
<evidence type="ECO:0000313" key="14">
    <source>
        <dbReference type="EMBL" id="CAL0309300.1"/>
    </source>
</evidence>
<dbReference type="Gene3D" id="1.10.287.70">
    <property type="match status" value="1"/>
</dbReference>
<keyword evidence="9" id="KW-1071">Ligand-gated ion channel</keyword>
<feature type="signal peptide" evidence="12">
    <location>
        <begin position="1"/>
        <end position="25"/>
    </location>
</feature>
<evidence type="ECO:0000256" key="1">
    <source>
        <dbReference type="ARBA" id="ARBA00004141"/>
    </source>
</evidence>
<evidence type="ECO:0000256" key="9">
    <source>
        <dbReference type="ARBA" id="ARBA00023286"/>
    </source>
</evidence>
<accession>A0AAV1WIV1</accession>
<dbReference type="Pfam" id="PF00060">
    <property type="entry name" value="Lig_chan"/>
    <property type="match status" value="1"/>
</dbReference>
<sequence>MHSNLTRVVMATWLFLVLILNSSYTASLSSMLTVKQLQPNVTDIQWLKRNNMKIGCDGDSFVRSYLEKVEKFKPENIINITNEYTYADALENKSIAAAFLELPYEKVFIGEYCTRFAGFTPINRFGGLGFIFQKGSPLTRDFSKAILHLSANAELKRLEEKWLIKSKECSMNMTSNNDTNSLNLGSLWVLYVISGATSTICVILSTIQWLKSSYQYQHVAPIANDATPSDDDIVLKSAITLSKQISSKRVINASEDYVSTVDTIEHWEEMAAPVHENSILNSPPPPLEANHNS</sequence>
<evidence type="ECO:0000313" key="15">
    <source>
        <dbReference type="Proteomes" id="UP001497480"/>
    </source>
</evidence>
<evidence type="ECO:0000256" key="6">
    <source>
        <dbReference type="ARBA" id="ARBA00023136"/>
    </source>
</evidence>
<keyword evidence="8" id="KW-0325">Glycoprotein</keyword>
<protein>
    <recommendedName>
        <fullName evidence="13">Ionotropic glutamate receptor C-terminal domain-containing protein</fullName>
    </recommendedName>
</protein>
<comment type="caution">
    <text evidence="14">The sequence shown here is derived from an EMBL/GenBank/DDBJ whole genome shotgun (WGS) entry which is preliminary data.</text>
</comment>
<evidence type="ECO:0000256" key="7">
    <source>
        <dbReference type="ARBA" id="ARBA00023170"/>
    </source>
</evidence>
<dbReference type="Gene3D" id="3.40.190.10">
    <property type="entry name" value="Periplasmic binding protein-like II"/>
    <property type="match status" value="1"/>
</dbReference>
<keyword evidence="4 11" id="KW-1133">Transmembrane helix</keyword>
<keyword evidence="10" id="KW-0407">Ion channel</keyword>
<reference evidence="14 15" key="1">
    <citation type="submission" date="2024-03" db="EMBL/GenBank/DDBJ databases">
        <authorList>
            <person name="Martinez-Hernandez J."/>
        </authorList>
    </citation>
    <scope>NUCLEOTIDE SEQUENCE [LARGE SCALE GENOMIC DNA]</scope>
</reference>
<proteinExistence type="predicted"/>
<dbReference type="PANTHER" id="PTHR18966">
    <property type="entry name" value="IONOTROPIC GLUTAMATE RECEPTOR"/>
    <property type="match status" value="1"/>
</dbReference>
<dbReference type="GO" id="GO:0016020">
    <property type="term" value="C:membrane"/>
    <property type="evidence" value="ECO:0007669"/>
    <property type="project" value="UniProtKB-SubCell"/>
</dbReference>
<feature type="transmembrane region" description="Helical" evidence="11">
    <location>
        <begin position="188"/>
        <end position="210"/>
    </location>
</feature>
<evidence type="ECO:0000256" key="4">
    <source>
        <dbReference type="ARBA" id="ARBA00022989"/>
    </source>
</evidence>
<evidence type="ECO:0000259" key="13">
    <source>
        <dbReference type="Pfam" id="PF00060"/>
    </source>
</evidence>